<evidence type="ECO:0000256" key="9">
    <source>
        <dbReference type="SAM" id="SignalP"/>
    </source>
</evidence>
<evidence type="ECO:0000256" key="5">
    <source>
        <dbReference type="ARBA" id="ARBA00022692"/>
    </source>
</evidence>
<evidence type="ECO:0000256" key="1">
    <source>
        <dbReference type="ARBA" id="ARBA00004442"/>
    </source>
</evidence>
<dbReference type="GO" id="GO:0015288">
    <property type="term" value="F:porin activity"/>
    <property type="evidence" value="ECO:0007669"/>
    <property type="project" value="TreeGrafter"/>
</dbReference>
<feature type="chain" id="PRO_5028993171" evidence="9">
    <location>
        <begin position="23"/>
        <end position="476"/>
    </location>
</feature>
<keyword evidence="7" id="KW-0998">Cell outer membrane</keyword>
<accession>A0A7G8BMU0</accession>
<evidence type="ECO:0000313" key="10">
    <source>
        <dbReference type="EMBL" id="QNI33860.1"/>
    </source>
</evidence>
<gene>
    <name evidence="10" type="ORF">H7849_08100</name>
</gene>
<dbReference type="GO" id="GO:0009279">
    <property type="term" value="C:cell outer membrane"/>
    <property type="evidence" value="ECO:0007669"/>
    <property type="project" value="UniProtKB-SubCell"/>
</dbReference>
<dbReference type="InterPro" id="IPR051906">
    <property type="entry name" value="TolC-like"/>
</dbReference>
<comment type="similarity">
    <text evidence="2">Belongs to the outer membrane factor (OMF) (TC 1.B.17) family.</text>
</comment>
<dbReference type="KEGG" id="adin:H7849_08100"/>
<dbReference type="PANTHER" id="PTHR30026">
    <property type="entry name" value="OUTER MEMBRANE PROTEIN TOLC"/>
    <property type="match status" value="1"/>
</dbReference>
<dbReference type="GO" id="GO:1990281">
    <property type="term" value="C:efflux pump complex"/>
    <property type="evidence" value="ECO:0007669"/>
    <property type="project" value="TreeGrafter"/>
</dbReference>
<dbReference type="EMBL" id="CP060394">
    <property type="protein sequence ID" value="QNI33860.1"/>
    <property type="molecule type" value="Genomic_DNA"/>
</dbReference>
<dbReference type="AlphaFoldDB" id="A0A7G8BMU0"/>
<dbReference type="Gene3D" id="1.20.1600.10">
    <property type="entry name" value="Outer membrane efflux proteins (OEP)"/>
    <property type="match status" value="1"/>
</dbReference>
<evidence type="ECO:0000256" key="2">
    <source>
        <dbReference type="ARBA" id="ARBA00007613"/>
    </source>
</evidence>
<dbReference type="InterPro" id="IPR003423">
    <property type="entry name" value="OMP_efflux"/>
</dbReference>
<dbReference type="SUPFAM" id="SSF56954">
    <property type="entry name" value="Outer membrane efflux proteins (OEP)"/>
    <property type="match status" value="1"/>
</dbReference>
<evidence type="ECO:0000256" key="4">
    <source>
        <dbReference type="ARBA" id="ARBA00022452"/>
    </source>
</evidence>
<dbReference type="PANTHER" id="PTHR30026:SF20">
    <property type="entry name" value="OUTER MEMBRANE PROTEIN TOLC"/>
    <property type="match status" value="1"/>
</dbReference>
<evidence type="ECO:0000256" key="8">
    <source>
        <dbReference type="SAM" id="MobiDB-lite"/>
    </source>
</evidence>
<dbReference type="Pfam" id="PF02321">
    <property type="entry name" value="OEP"/>
    <property type="match status" value="1"/>
</dbReference>
<keyword evidence="4" id="KW-1134">Transmembrane beta strand</keyword>
<dbReference type="GO" id="GO:0015562">
    <property type="term" value="F:efflux transmembrane transporter activity"/>
    <property type="evidence" value="ECO:0007669"/>
    <property type="project" value="InterPro"/>
</dbReference>
<keyword evidence="6" id="KW-0472">Membrane</keyword>
<keyword evidence="5" id="KW-0812">Transmembrane</keyword>
<feature type="compositionally biased region" description="Polar residues" evidence="8">
    <location>
        <begin position="51"/>
        <end position="77"/>
    </location>
</feature>
<keyword evidence="9" id="KW-0732">Signal</keyword>
<dbReference type="InterPro" id="IPR028351">
    <property type="entry name" value="CyaE"/>
</dbReference>
<dbReference type="PIRSF" id="PIRSF001892">
    <property type="entry name" value="CyaE"/>
    <property type="match status" value="1"/>
</dbReference>
<reference evidence="10 11" key="1">
    <citation type="submission" date="2020-08" db="EMBL/GenBank/DDBJ databases">
        <title>Edaphobacter telluris sp. nov. and Acidobacterium dinghuensis sp. nov., two acidobacteria isolated from forest soil.</title>
        <authorList>
            <person name="Fu J."/>
            <person name="Qiu L."/>
        </authorList>
    </citation>
    <scope>NUCLEOTIDE SEQUENCE [LARGE SCALE GENOMIC DNA]</scope>
    <source>
        <strain evidence="10">4Y35</strain>
    </source>
</reference>
<evidence type="ECO:0000256" key="6">
    <source>
        <dbReference type="ARBA" id="ARBA00023136"/>
    </source>
</evidence>
<name>A0A7G8BMU0_9BACT</name>
<feature type="region of interest" description="Disordered" evidence="8">
    <location>
        <begin position="51"/>
        <end position="78"/>
    </location>
</feature>
<keyword evidence="3" id="KW-0813">Transport</keyword>
<keyword evidence="11" id="KW-1185">Reference proteome</keyword>
<feature type="signal peptide" evidence="9">
    <location>
        <begin position="1"/>
        <end position="22"/>
    </location>
</feature>
<sequence>MKEKSPKPLCALLVLIPFVTLAAQTRVIEPPLPDAPQAKLIAFLGSDSGAQFPQTSPSSFQANTQPAAKPSLTSAQAEQMAIKNNPRVSVARLLALAQHQVVRETRAAELPSANAAITAVDAEDGTRISAGSLTASRLIEHAGAGGSFTQLIMDFGRTRNLVASSKLQEKAQNANALATTEDIVLATDQAFYNALQAQALLKVAQQNVHTRQTTETQVSQLTKNNLKSTLDLSFADVNLSQGKLLLLDAQSNADSTMAALDAVLGLDRQVTYDLVESNTQLQSPPPDADQLIQVGLQQRPDLQALNYSAQSAVKLSHAQRDQMFPTISAAGTAGSVPIRTSQYYIANWWGGIGVNMNIPVFNGFLYSAQAKEATIRAQAASEQSRDLRDQIVRDIRTSWLMANTAFQRVTVSAELLKQANLALTLAQTRYQMGLSSIVELSQAQYQQTDAAISNTNAQYQYRLALATLNYQIGTTP</sequence>
<proteinExistence type="inferred from homology"/>
<organism evidence="10 11">
    <name type="scientific">Alloacidobacterium dinghuense</name>
    <dbReference type="NCBI Taxonomy" id="2763107"/>
    <lineage>
        <taxon>Bacteria</taxon>
        <taxon>Pseudomonadati</taxon>
        <taxon>Acidobacteriota</taxon>
        <taxon>Terriglobia</taxon>
        <taxon>Terriglobales</taxon>
        <taxon>Acidobacteriaceae</taxon>
        <taxon>Alloacidobacterium</taxon>
    </lineage>
</organism>
<evidence type="ECO:0000256" key="7">
    <source>
        <dbReference type="ARBA" id="ARBA00023237"/>
    </source>
</evidence>
<protein>
    <submittedName>
        <fullName evidence="10">TolC family protein</fullName>
    </submittedName>
</protein>
<comment type="subcellular location">
    <subcellularLocation>
        <location evidence="1">Cell outer membrane</location>
    </subcellularLocation>
</comment>
<dbReference type="Proteomes" id="UP000515312">
    <property type="component" value="Chromosome"/>
</dbReference>
<evidence type="ECO:0000256" key="3">
    <source>
        <dbReference type="ARBA" id="ARBA00022448"/>
    </source>
</evidence>
<evidence type="ECO:0000313" key="11">
    <source>
        <dbReference type="Proteomes" id="UP000515312"/>
    </source>
</evidence>